<dbReference type="EMBL" id="CAJNDS010002854">
    <property type="protein sequence ID" value="CAE7620201.1"/>
    <property type="molecule type" value="Genomic_DNA"/>
</dbReference>
<accession>A0A812VFU9</accession>
<keyword evidence="3" id="KW-1185">Reference proteome</keyword>
<dbReference type="Proteomes" id="UP000604046">
    <property type="component" value="Unassembled WGS sequence"/>
</dbReference>
<dbReference type="AlphaFoldDB" id="A0A812VFU9"/>
<gene>
    <name evidence="2" type="ORF">SNAT2548_LOCUS35249</name>
</gene>
<name>A0A812VFU9_9DINO</name>
<organism evidence="2 3">
    <name type="scientific">Symbiodinium natans</name>
    <dbReference type="NCBI Taxonomy" id="878477"/>
    <lineage>
        <taxon>Eukaryota</taxon>
        <taxon>Sar</taxon>
        <taxon>Alveolata</taxon>
        <taxon>Dinophyceae</taxon>
        <taxon>Suessiales</taxon>
        <taxon>Symbiodiniaceae</taxon>
        <taxon>Symbiodinium</taxon>
    </lineage>
</organism>
<evidence type="ECO:0000313" key="3">
    <source>
        <dbReference type="Proteomes" id="UP000604046"/>
    </source>
</evidence>
<evidence type="ECO:0000313" key="2">
    <source>
        <dbReference type="EMBL" id="CAE7620201.1"/>
    </source>
</evidence>
<feature type="compositionally biased region" description="Basic residues" evidence="1">
    <location>
        <begin position="327"/>
        <end position="336"/>
    </location>
</feature>
<feature type="region of interest" description="Disordered" evidence="1">
    <location>
        <begin position="294"/>
        <end position="336"/>
    </location>
</feature>
<protein>
    <submittedName>
        <fullName evidence="2">Uncharacterized protein</fullName>
    </submittedName>
</protein>
<proteinExistence type="predicted"/>
<feature type="compositionally biased region" description="Basic and acidic residues" evidence="1">
    <location>
        <begin position="295"/>
        <end position="310"/>
    </location>
</feature>
<evidence type="ECO:0000256" key="1">
    <source>
        <dbReference type="SAM" id="MobiDB-lite"/>
    </source>
</evidence>
<comment type="caution">
    <text evidence="2">The sequence shown here is derived from an EMBL/GenBank/DDBJ whole genome shotgun (WGS) entry which is preliminary data.</text>
</comment>
<reference evidence="2" key="1">
    <citation type="submission" date="2021-02" db="EMBL/GenBank/DDBJ databases">
        <authorList>
            <person name="Dougan E. K."/>
            <person name="Rhodes N."/>
            <person name="Thang M."/>
            <person name="Chan C."/>
        </authorList>
    </citation>
    <scope>NUCLEOTIDE SEQUENCE</scope>
</reference>
<sequence>MPWGDLRRFYEQLVGMPAPKLVRATIRKLHGDLMLGYVHVVTWETAGVMKIGKTHDDPRTRENHLVDRFRFYDAATVESGGPTGEAKLEAVVVTENESTAWQLEQTIHAMLSSYVRHIDVRMDSTPKRSKKQYYKFHEWYRLTLKETVLRVLHEAVQMSAAEMRTLREQAFRTWQQVAPRLYHAADPQAADRRVPQVEPERALPTCLEDWGSAGPWAFFTALTDSEWKSQGFDLARRTHLEKPGQAIKIIRNRPGIIFSAKNTKRTYSSWSYPIHFVWTKDVSKGLLARLPPHVLRSDEAQPKKTSEAPKAKAKAKRAKPSSPKAKPASKRARSSA</sequence>